<evidence type="ECO:0000313" key="2">
    <source>
        <dbReference type="Proteomes" id="UP000595512"/>
    </source>
</evidence>
<gene>
    <name evidence="1" type="ORF">JGZ69_08930</name>
</gene>
<organism evidence="1 2">
    <name type="scientific">Heyndrickxia sporothermodurans</name>
    <dbReference type="NCBI Taxonomy" id="46224"/>
    <lineage>
        <taxon>Bacteria</taxon>
        <taxon>Bacillati</taxon>
        <taxon>Bacillota</taxon>
        <taxon>Bacilli</taxon>
        <taxon>Bacillales</taxon>
        <taxon>Bacillaceae</taxon>
        <taxon>Heyndrickxia</taxon>
    </lineage>
</organism>
<accession>A0AB37HJ84</accession>
<protein>
    <submittedName>
        <fullName evidence="1">Uncharacterized protein</fullName>
    </submittedName>
</protein>
<proteinExistence type="predicted"/>
<reference evidence="1 2" key="1">
    <citation type="submission" date="2020-12" db="EMBL/GenBank/DDBJ databases">
        <title>Taxonomic evaluation of the Bacillus sporothermodurans group of bacteria based on whole genome sequences.</title>
        <authorList>
            <person name="Fiedler G."/>
            <person name="Herbstmann A.-D."/>
            <person name="Doll E."/>
            <person name="Wenning M."/>
            <person name="Brinks E."/>
            <person name="Kabisch J."/>
            <person name="Breitenwieser F."/>
            <person name="Lappann M."/>
            <person name="Boehnlein C."/>
            <person name="Franz C."/>
        </authorList>
    </citation>
    <scope>NUCLEOTIDE SEQUENCE [LARGE SCALE GENOMIC DNA]</scope>
    <source>
        <strain evidence="1 2">DSM 10599</strain>
    </source>
</reference>
<dbReference type="RefSeq" id="WP_202299911.1">
    <property type="nucleotide sequence ID" value="NZ_CP066701.1"/>
</dbReference>
<sequence length="115" mass="13576">MSNNEEFSEEMLKSLFLSITTFHMGLSTRCQRSYHDMSVNIEAILKKELEQIIFHLLLKKYKDQGDEKLRMNSTMLSWMIYGASIDWKENSNKSPEDYFEDASLSIRQLLKNEIV</sequence>
<name>A0AB37HJ84_9BACI</name>
<dbReference type="Proteomes" id="UP000595512">
    <property type="component" value="Chromosome"/>
</dbReference>
<evidence type="ECO:0000313" key="1">
    <source>
        <dbReference type="EMBL" id="QQX26880.1"/>
    </source>
</evidence>
<dbReference type="EMBL" id="CP066701">
    <property type="protein sequence ID" value="QQX26880.1"/>
    <property type="molecule type" value="Genomic_DNA"/>
</dbReference>
<dbReference type="AlphaFoldDB" id="A0AB37HJ84"/>
<dbReference type="KEGG" id="hspo:JGZ69_08930"/>